<evidence type="ECO:0000256" key="4">
    <source>
        <dbReference type="ARBA" id="ARBA00023136"/>
    </source>
</evidence>
<evidence type="ECO:0000256" key="6">
    <source>
        <dbReference type="SAM" id="MobiDB-lite"/>
    </source>
</evidence>
<evidence type="ECO:0000256" key="5">
    <source>
        <dbReference type="ARBA" id="ARBA00038359"/>
    </source>
</evidence>
<keyword evidence="3 7" id="KW-1133">Transmembrane helix</keyword>
<evidence type="ECO:0000256" key="3">
    <source>
        <dbReference type="ARBA" id="ARBA00022989"/>
    </source>
</evidence>
<evidence type="ECO:0000256" key="7">
    <source>
        <dbReference type="SAM" id="Phobius"/>
    </source>
</evidence>
<dbReference type="EMBL" id="MNBE01000655">
    <property type="protein sequence ID" value="OKO99668.1"/>
    <property type="molecule type" value="Genomic_DNA"/>
</dbReference>
<feature type="domain" description="Rhodopsin" evidence="8">
    <location>
        <begin position="28"/>
        <end position="280"/>
    </location>
</feature>
<organism evidence="9 10">
    <name type="scientific">Penicillium subrubescens</name>
    <dbReference type="NCBI Taxonomy" id="1316194"/>
    <lineage>
        <taxon>Eukaryota</taxon>
        <taxon>Fungi</taxon>
        <taxon>Dikarya</taxon>
        <taxon>Ascomycota</taxon>
        <taxon>Pezizomycotina</taxon>
        <taxon>Eurotiomycetes</taxon>
        <taxon>Eurotiomycetidae</taxon>
        <taxon>Eurotiales</taxon>
        <taxon>Aspergillaceae</taxon>
        <taxon>Penicillium</taxon>
    </lineage>
</organism>
<dbReference type="STRING" id="1316194.A0A1Q5THF8"/>
<evidence type="ECO:0000313" key="10">
    <source>
        <dbReference type="Proteomes" id="UP000186955"/>
    </source>
</evidence>
<feature type="transmembrane region" description="Helical" evidence="7">
    <location>
        <begin position="134"/>
        <end position="162"/>
    </location>
</feature>
<dbReference type="Pfam" id="PF20684">
    <property type="entry name" value="Fung_rhodopsin"/>
    <property type="match status" value="1"/>
</dbReference>
<keyword evidence="10" id="KW-1185">Reference proteome</keyword>
<feature type="region of interest" description="Disordered" evidence="6">
    <location>
        <begin position="321"/>
        <end position="340"/>
    </location>
</feature>
<dbReference type="InterPro" id="IPR049326">
    <property type="entry name" value="Rhodopsin_dom_fungi"/>
</dbReference>
<protein>
    <recommendedName>
        <fullName evidence="8">Rhodopsin domain-containing protein</fullName>
    </recommendedName>
</protein>
<comment type="similarity">
    <text evidence="5">Belongs to the SAT4 family.</text>
</comment>
<proteinExistence type="inferred from homology"/>
<evidence type="ECO:0000256" key="2">
    <source>
        <dbReference type="ARBA" id="ARBA00022692"/>
    </source>
</evidence>
<feature type="transmembrane region" description="Helical" evidence="7">
    <location>
        <begin position="252"/>
        <end position="273"/>
    </location>
</feature>
<feature type="transmembrane region" description="Helical" evidence="7">
    <location>
        <begin position="12"/>
        <end position="32"/>
    </location>
</feature>
<dbReference type="Proteomes" id="UP000186955">
    <property type="component" value="Unassembled WGS sequence"/>
</dbReference>
<keyword evidence="4 7" id="KW-0472">Membrane</keyword>
<dbReference type="PANTHER" id="PTHR33048:SF31">
    <property type="entry name" value="INTEGRAL MEMBRANE PROTEIN"/>
    <property type="match status" value="1"/>
</dbReference>
<accession>A0A1Q5THF8</accession>
<feature type="transmembrane region" description="Helical" evidence="7">
    <location>
        <begin position="182"/>
        <end position="206"/>
    </location>
</feature>
<name>A0A1Q5THF8_9EURO</name>
<reference evidence="9 10" key="1">
    <citation type="submission" date="2016-10" db="EMBL/GenBank/DDBJ databases">
        <title>Genome sequence of the ascomycete fungus Penicillium subrubescens.</title>
        <authorList>
            <person name="De Vries R.P."/>
            <person name="Peng M."/>
            <person name="Dilokpimol A."/>
            <person name="Hilden K."/>
            <person name="Makela M.R."/>
            <person name="Grigoriev I."/>
            <person name="Riley R."/>
            <person name="Granchi Z."/>
        </authorList>
    </citation>
    <scope>NUCLEOTIDE SEQUENCE [LARGE SCALE GENOMIC DNA]</scope>
    <source>
        <strain evidence="9 10">CBS 132785</strain>
    </source>
</reference>
<dbReference type="OrthoDB" id="5022096at2759"/>
<sequence>MVVYTDAAPGLAATTILLTTLALITFGLRAYCRLSRRSWGPEDWIMTAALAPFFVLVAGCLGGAFNGIGAHTTTLAKPGNEKYSAEAQKVVITLIFFLIFEVGYCSAIIPIKLSISWMLIRVAEGRKAYVHVQYVVIAMFVLMNIIALVFILVNCIPVQAAWDTEILKHGGHCQPSHVLANVYYACTAVNIFTDWVTAFLPVPLLWNVQINRNTKISIMGLMGLGIFASLSACIRLKYTVALTSQTDYLFEVANVVIWGFAENGIGMMVGNIATLRPLFRILRDGKTSDYNNNYHKSLGLSGSRSGGAMFMRNYELESGKHLNHTTTEVDRGPRGSLSDGDSQKVILENGQNPGQADILVNRQVMVTYD</sequence>
<dbReference type="GO" id="GO:0016020">
    <property type="term" value="C:membrane"/>
    <property type="evidence" value="ECO:0007669"/>
    <property type="project" value="UniProtKB-SubCell"/>
</dbReference>
<gene>
    <name evidence="9" type="ORF">PENSUB_8321</name>
</gene>
<evidence type="ECO:0000313" key="9">
    <source>
        <dbReference type="EMBL" id="OKO99668.1"/>
    </source>
</evidence>
<feature type="transmembrane region" description="Helical" evidence="7">
    <location>
        <begin position="44"/>
        <end position="70"/>
    </location>
</feature>
<dbReference type="AlphaFoldDB" id="A0A1Q5THF8"/>
<dbReference type="InterPro" id="IPR052337">
    <property type="entry name" value="SAT4-like"/>
</dbReference>
<feature type="transmembrane region" description="Helical" evidence="7">
    <location>
        <begin position="90"/>
        <end position="113"/>
    </location>
</feature>
<comment type="subcellular location">
    <subcellularLocation>
        <location evidence="1">Membrane</location>
        <topology evidence="1">Multi-pass membrane protein</topology>
    </subcellularLocation>
</comment>
<evidence type="ECO:0000256" key="1">
    <source>
        <dbReference type="ARBA" id="ARBA00004141"/>
    </source>
</evidence>
<comment type="caution">
    <text evidence="9">The sequence shown here is derived from an EMBL/GenBank/DDBJ whole genome shotgun (WGS) entry which is preliminary data.</text>
</comment>
<dbReference type="PANTHER" id="PTHR33048">
    <property type="entry name" value="PTH11-LIKE INTEGRAL MEMBRANE PROTEIN (AFU_ORTHOLOGUE AFUA_5G11245)"/>
    <property type="match status" value="1"/>
</dbReference>
<feature type="transmembrane region" description="Helical" evidence="7">
    <location>
        <begin position="218"/>
        <end position="240"/>
    </location>
</feature>
<keyword evidence="2 7" id="KW-0812">Transmembrane</keyword>
<evidence type="ECO:0000259" key="8">
    <source>
        <dbReference type="Pfam" id="PF20684"/>
    </source>
</evidence>